<dbReference type="InterPro" id="IPR003245">
    <property type="entry name" value="Phytocyanin_dom"/>
</dbReference>
<dbReference type="PANTHER" id="PTHR33021">
    <property type="entry name" value="BLUE COPPER PROTEIN"/>
    <property type="match status" value="1"/>
</dbReference>
<keyword evidence="5" id="KW-0325">Glycoprotein</keyword>
<evidence type="ECO:0000256" key="3">
    <source>
        <dbReference type="ARBA" id="ARBA00022982"/>
    </source>
</evidence>
<keyword evidence="7" id="KW-0812">Transmembrane</keyword>
<dbReference type="SUPFAM" id="SSF49503">
    <property type="entry name" value="Cupredoxins"/>
    <property type="match status" value="1"/>
</dbReference>
<keyword evidence="4" id="KW-0186">Copper</keyword>
<sequence>MANPMSMTILLVVVLTALAAVVQVTEAATYVVGDNTGWEVPNPSNLYTTWVNGKTFSLGDVLVFNFATGAHDVATVTQTNYDACSIANTISLVTAGPYSYPINSTGTHYFICTFSNGGHCNSGQKLAISVGNSTSAASPGSPPTTPSASPPPPPPPGSSASSLAATLPLVFMTIALAFFY</sequence>
<dbReference type="FunFam" id="2.60.40.420:FF:000003">
    <property type="entry name" value="Blue copper"/>
    <property type="match status" value="1"/>
</dbReference>
<evidence type="ECO:0000256" key="2">
    <source>
        <dbReference type="ARBA" id="ARBA00022723"/>
    </source>
</evidence>
<dbReference type="Pfam" id="PF02298">
    <property type="entry name" value="Cu_bind_like"/>
    <property type="match status" value="1"/>
</dbReference>
<evidence type="ECO:0000259" key="9">
    <source>
        <dbReference type="PROSITE" id="PS51485"/>
    </source>
</evidence>
<feature type="chain" id="PRO_5035274255" description="Phytocyanin domain-containing protein" evidence="8">
    <location>
        <begin position="20"/>
        <end position="180"/>
    </location>
</feature>
<dbReference type="GO" id="GO:0046872">
    <property type="term" value="F:metal ion binding"/>
    <property type="evidence" value="ECO:0007669"/>
    <property type="project" value="UniProtKB-KW"/>
</dbReference>
<evidence type="ECO:0000256" key="7">
    <source>
        <dbReference type="SAM" id="Phobius"/>
    </source>
</evidence>
<feature type="region of interest" description="Disordered" evidence="6">
    <location>
        <begin position="131"/>
        <end position="160"/>
    </location>
</feature>
<evidence type="ECO:0000313" key="11">
    <source>
        <dbReference type="Proteomes" id="UP000737018"/>
    </source>
</evidence>
<keyword evidence="11" id="KW-1185">Reference proteome</keyword>
<evidence type="ECO:0000256" key="6">
    <source>
        <dbReference type="SAM" id="MobiDB-lite"/>
    </source>
</evidence>
<keyword evidence="7" id="KW-1133">Transmembrane helix</keyword>
<feature type="signal peptide" evidence="8">
    <location>
        <begin position="1"/>
        <end position="19"/>
    </location>
</feature>
<name>A0A8J4VEL6_9ROSI</name>
<proteinExistence type="predicted"/>
<dbReference type="GO" id="GO:0005886">
    <property type="term" value="C:plasma membrane"/>
    <property type="evidence" value="ECO:0007669"/>
    <property type="project" value="TreeGrafter"/>
</dbReference>
<dbReference type="PROSITE" id="PS51485">
    <property type="entry name" value="PHYTOCYANIN"/>
    <property type="match status" value="1"/>
</dbReference>
<evidence type="ECO:0000313" key="10">
    <source>
        <dbReference type="EMBL" id="KAF3952360.1"/>
    </source>
</evidence>
<keyword evidence="3" id="KW-0249">Electron transport</keyword>
<dbReference type="Gene3D" id="2.60.40.420">
    <property type="entry name" value="Cupredoxins - blue copper proteins"/>
    <property type="match status" value="1"/>
</dbReference>
<keyword evidence="2" id="KW-0479">Metal-binding</keyword>
<dbReference type="AlphaFoldDB" id="A0A8J4VEL6"/>
<keyword evidence="8" id="KW-0732">Signal</keyword>
<gene>
    <name evidence="10" type="ORF">CMV_022075</name>
</gene>
<evidence type="ECO:0000256" key="5">
    <source>
        <dbReference type="ARBA" id="ARBA00023180"/>
    </source>
</evidence>
<dbReference type="EMBL" id="JRKL02004533">
    <property type="protein sequence ID" value="KAF3952360.1"/>
    <property type="molecule type" value="Genomic_DNA"/>
</dbReference>
<dbReference type="InterPro" id="IPR008972">
    <property type="entry name" value="Cupredoxin"/>
</dbReference>
<feature type="compositionally biased region" description="Pro residues" evidence="6">
    <location>
        <begin position="140"/>
        <end position="157"/>
    </location>
</feature>
<protein>
    <recommendedName>
        <fullName evidence="9">Phytocyanin domain-containing protein</fullName>
    </recommendedName>
</protein>
<evidence type="ECO:0000256" key="1">
    <source>
        <dbReference type="ARBA" id="ARBA00022448"/>
    </source>
</evidence>
<dbReference type="Proteomes" id="UP000737018">
    <property type="component" value="Unassembled WGS sequence"/>
</dbReference>
<keyword evidence="1" id="KW-0813">Transport</keyword>
<keyword evidence="7" id="KW-0472">Membrane</keyword>
<accession>A0A8J4VEL6</accession>
<reference evidence="10" key="1">
    <citation type="submission" date="2020-03" db="EMBL/GenBank/DDBJ databases">
        <title>Castanea mollissima Vanexum genome sequencing.</title>
        <authorList>
            <person name="Staton M."/>
        </authorList>
    </citation>
    <scope>NUCLEOTIDE SEQUENCE</scope>
    <source>
        <tissue evidence="10">Leaf</tissue>
    </source>
</reference>
<dbReference type="GO" id="GO:0009055">
    <property type="term" value="F:electron transfer activity"/>
    <property type="evidence" value="ECO:0007669"/>
    <property type="project" value="InterPro"/>
</dbReference>
<evidence type="ECO:0000256" key="4">
    <source>
        <dbReference type="ARBA" id="ARBA00023008"/>
    </source>
</evidence>
<dbReference type="InterPro" id="IPR039391">
    <property type="entry name" value="Phytocyanin-like"/>
</dbReference>
<dbReference type="OrthoDB" id="5421909at2759"/>
<evidence type="ECO:0000256" key="8">
    <source>
        <dbReference type="SAM" id="SignalP"/>
    </source>
</evidence>
<dbReference type="PANTHER" id="PTHR33021:SF488">
    <property type="entry name" value="PHYTOCYANIN DOMAIN-CONTAINING PROTEIN"/>
    <property type="match status" value="1"/>
</dbReference>
<organism evidence="10 11">
    <name type="scientific">Castanea mollissima</name>
    <name type="common">Chinese chestnut</name>
    <dbReference type="NCBI Taxonomy" id="60419"/>
    <lineage>
        <taxon>Eukaryota</taxon>
        <taxon>Viridiplantae</taxon>
        <taxon>Streptophyta</taxon>
        <taxon>Embryophyta</taxon>
        <taxon>Tracheophyta</taxon>
        <taxon>Spermatophyta</taxon>
        <taxon>Magnoliopsida</taxon>
        <taxon>eudicotyledons</taxon>
        <taxon>Gunneridae</taxon>
        <taxon>Pentapetalae</taxon>
        <taxon>rosids</taxon>
        <taxon>fabids</taxon>
        <taxon>Fagales</taxon>
        <taxon>Fagaceae</taxon>
        <taxon>Castanea</taxon>
    </lineage>
</organism>
<feature type="transmembrane region" description="Helical" evidence="7">
    <location>
        <begin position="160"/>
        <end position="179"/>
    </location>
</feature>
<comment type="caution">
    <text evidence="10">The sequence shown here is derived from an EMBL/GenBank/DDBJ whole genome shotgun (WGS) entry which is preliminary data.</text>
</comment>
<feature type="domain" description="Phytocyanin" evidence="9">
    <location>
        <begin position="28"/>
        <end position="132"/>
    </location>
</feature>